<comment type="similarity">
    <text evidence="1">Belongs to the short-chain dehydrogenases/reductases (SDR) family.</text>
</comment>
<dbReference type="Gene3D" id="3.40.50.720">
    <property type="entry name" value="NAD(P)-binding Rossmann-like Domain"/>
    <property type="match status" value="1"/>
</dbReference>
<dbReference type="EMBL" id="MCGR01000016">
    <property type="protein sequence ID" value="ORY85420.1"/>
    <property type="molecule type" value="Genomic_DNA"/>
</dbReference>
<evidence type="ECO:0000256" key="2">
    <source>
        <dbReference type="ARBA" id="ARBA00022857"/>
    </source>
</evidence>
<dbReference type="Proteomes" id="UP000193467">
    <property type="component" value="Unassembled WGS sequence"/>
</dbReference>
<reference evidence="4 5" key="1">
    <citation type="submission" date="2016-07" db="EMBL/GenBank/DDBJ databases">
        <title>Pervasive Adenine N6-methylation of Active Genes in Fungi.</title>
        <authorList>
            <consortium name="DOE Joint Genome Institute"/>
            <person name="Mondo S.J."/>
            <person name="Dannebaum R.O."/>
            <person name="Kuo R.C."/>
            <person name="Labutti K."/>
            <person name="Haridas S."/>
            <person name="Kuo A."/>
            <person name="Salamov A."/>
            <person name="Ahrendt S.R."/>
            <person name="Lipzen A."/>
            <person name="Sullivan W."/>
            <person name="Andreopoulos W.B."/>
            <person name="Clum A."/>
            <person name="Lindquist E."/>
            <person name="Daum C."/>
            <person name="Ramamoorthy G.K."/>
            <person name="Gryganskyi A."/>
            <person name="Culley D."/>
            <person name="Magnuson J.K."/>
            <person name="James T.Y."/>
            <person name="O'Malley M.A."/>
            <person name="Stajich J.E."/>
            <person name="Spatafora J.W."/>
            <person name="Visel A."/>
            <person name="Grigoriev I.V."/>
        </authorList>
    </citation>
    <scope>NUCLEOTIDE SEQUENCE [LARGE SCALE GENOMIC DNA]</scope>
    <source>
        <strain evidence="4 5">62-1032</strain>
    </source>
</reference>
<accession>A0A1Y2FN37</accession>
<dbReference type="PANTHER" id="PTHR24320">
    <property type="entry name" value="RETINOL DEHYDROGENASE"/>
    <property type="match status" value="1"/>
</dbReference>
<name>A0A1Y2FN37_9BASI</name>
<organism evidence="4 5">
    <name type="scientific">Leucosporidium creatinivorum</name>
    <dbReference type="NCBI Taxonomy" id="106004"/>
    <lineage>
        <taxon>Eukaryota</taxon>
        <taxon>Fungi</taxon>
        <taxon>Dikarya</taxon>
        <taxon>Basidiomycota</taxon>
        <taxon>Pucciniomycotina</taxon>
        <taxon>Microbotryomycetes</taxon>
        <taxon>Leucosporidiales</taxon>
        <taxon>Leucosporidium</taxon>
    </lineage>
</organism>
<dbReference type="OrthoDB" id="191139at2759"/>
<dbReference type="AlphaFoldDB" id="A0A1Y2FN37"/>
<evidence type="ECO:0000256" key="1">
    <source>
        <dbReference type="ARBA" id="ARBA00006484"/>
    </source>
</evidence>
<dbReference type="InParanoid" id="A0A1Y2FN37"/>
<dbReference type="PANTHER" id="PTHR24320:SF282">
    <property type="entry name" value="WW DOMAIN-CONTAINING OXIDOREDUCTASE"/>
    <property type="match status" value="1"/>
</dbReference>
<evidence type="ECO:0000256" key="3">
    <source>
        <dbReference type="ARBA" id="ARBA00023002"/>
    </source>
</evidence>
<protein>
    <submittedName>
        <fullName evidence="4">NAD(P)-binding protein</fullName>
    </submittedName>
</protein>
<dbReference type="Pfam" id="PF00106">
    <property type="entry name" value="adh_short"/>
    <property type="match status" value="1"/>
</dbReference>
<evidence type="ECO:0000313" key="5">
    <source>
        <dbReference type="Proteomes" id="UP000193467"/>
    </source>
</evidence>
<dbReference type="STRING" id="106004.A0A1Y2FN37"/>
<keyword evidence="2" id="KW-0521">NADP</keyword>
<dbReference type="InterPro" id="IPR002347">
    <property type="entry name" value="SDR_fam"/>
</dbReference>
<dbReference type="InterPro" id="IPR036291">
    <property type="entry name" value="NAD(P)-bd_dom_sf"/>
</dbReference>
<dbReference type="SUPFAM" id="SSF51735">
    <property type="entry name" value="NAD(P)-binding Rossmann-fold domains"/>
    <property type="match status" value="1"/>
</dbReference>
<keyword evidence="5" id="KW-1185">Reference proteome</keyword>
<sequence>MGIISCIAPNSFLAQTFFPPSSTFDPQRDMPDLTGQIILVTGGNSGIGLETIYHLLLKGATVYMTCRSLSKGQAANEELKKRTGGREAKLLQLDLADLSSVRRAAENFLGMEGSLDVLFNNAGIMSVPVDQLTAQGYDAQFGTNVLGHYFFTTLLLPALSASAQATGHPARVINTSSALAQMAPSTPSGIEYRSLKDKADGERSEVVKKLGTNALYAQSKLGNILLSHHLNALYSSSLSSCAIHPGVLRSNLGKEHSNPVEYAVSRALFFPIEMGPLTQLWAGTMGSAEGARGKCFIPWAREGAPLKKAEIKENQEELGRWLEEQVKGY</sequence>
<gene>
    <name evidence="4" type="ORF">BCR35DRAFT_302907</name>
</gene>
<keyword evidence="3" id="KW-0560">Oxidoreductase</keyword>
<dbReference type="PRINTS" id="PR00081">
    <property type="entry name" value="GDHRDH"/>
</dbReference>
<comment type="caution">
    <text evidence="4">The sequence shown here is derived from an EMBL/GenBank/DDBJ whole genome shotgun (WGS) entry which is preliminary data.</text>
</comment>
<proteinExistence type="inferred from homology"/>
<evidence type="ECO:0000313" key="4">
    <source>
        <dbReference type="EMBL" id="ORY85420.1"/>
    </source>
</evidence>
<dbReference type="GO" id="GO:0016491">
    <property type="term" value="F:oxidoreductase activity"/>
    <property type="evidence" value="ECO:0007669"/>
    <property type="project" value="UniProtKB-KW"/>
</dbReference>